<dbReference type="AlphaFoldDB" id="L8WEP8"/>
<evidence type="ECO:0000313" key="1">
    <source>
        <dbReference type="EMBL" id="ELU36666.1"/>
    </source>
</evidence>
<sequence>MDSPSSLGESVKRAHGDYKNCLVVKQSRSMETADTHMPHSNAFLLLSDRSICSKKGKSISSAERLTESTMFQGTRGIIIVGQFHV</sequence>
<keyword evidence="2" id="KW-1185">Reference proteome</keyword>
<proteinExistence type="predicted"/>
<gene>
    <name evidence="1" type="ORF">AG1IA_09304</name>
</gene>
<dbReference type="HOGENOM" id="CLU_2514198_0_0_1"/>
<comment type="caution">
    <text evidence="1">The sequence shown here is derived from an EMBL/GenBank/DDBJ whole genome shotgun (WGS) entry which is preliminary data.</text>
</comment>
<dbReference type="Proteomes" id="UP000011668">
    <property type="component" value="Unassembled WGS sequence"/>
</dbReference>
<organism evidence="1 2">
    <name type="scientific">Thanatephorus cucumeris (strain AG1-IA)</name>
    <name type="common">Rice sheath blight fungus</name>
    <name type="synonym">Rhizoctonia solani</name>
    <dbReference type="NCBI Taxonomy" id="983506"/>
    <lineage>
        <taxon>Eukaryota</taxon>
        <taxon>Fungi</taxon>
        <taxon>Dikarya</taxon>
        <taxon>Basidiomycota</taxon>
        <taxon>Agaricomycotina</taxon>
        <taxon>Agaricomycetes</taxon>
        <taxon>Cantharellales</taxon>
        <taxon>Ceratobasidiaceae</taxon>
        <taxon>Rhizoctonia</taxon>
        <taxon>Rhizoctonia solani AG-1</taxon>
    </lineage>
</organism>
<accession>L8WEP8</accession>
<protein>
    <submittedName>
        <fullName evidence="1">Uncharacterized protein</fullName>
    </submittedName>
</protein>
<reference evidence="1 2" key="1">
    <citation type="journal article" date="2013" name="Nat. Commun.">
        <title>The evolution and pathogenic mechanisms of the rice sheath blight pathogen.</title>
        <authorList>
            <person name="Zheng A."/>
            <person name="Lin R."/>
            <person name="Xu L."/>
            <person name="Qin P."/>
            <person name="Tang C."/>
            <person name="Ai P."/>
            <person name="Zhang D."/>
            <person name="Liu Y."/>
            <person name="Sun Z."/>
            <person name="Feng H."/>
            <person name="Wang Y."/>
            <person name="Chen Y."/>
            <person name="Liang X."/>
            <person name="Fu R."/>
            <person name="Li Q."/>
            <person name="Zhang J."/>
            <person name="Yu X."/>
            <person name="Xie Z."/>
            <person name="Ding L."/>
            <person name="Guan P."/>
            <person name="Tang J."/>
            <person name="Liang Y."/>
            <person name="Wang S."/>
            <person name="Deng Q."/>
            <person name="Li S."/>
            <person name="Zhu J."/>
            <person name="Wang L."/>
            <person name="Liu H."/>
            <person name="Li P."/>
        </authorList>
    </citation>
    <scope>NUCLEOTIDE SEQUENCE [LARGE SCALE GENOMIC DNA]</scope>
    <source>
        <strain evidence="2">AG-1 IA</strain>
    </source>
</reference>
<name>L8WEP8_THACA</name>
<evidence type="ECO:0000313" key="2">
    <source>
        <dbReference type="Proteomes" id="UP000011668"/>
    </source>
</evidence>
<dbReference type="EMBL" id="AFRT01003149">
    <property type="protein sequence ID" value="ELU36666.1"/>
    <property type="molecule type" value="Genomic_DNA"/>
</dbReference>